<dbReference type="Pfam" id="PF13304">
    <property type="entry name" value="AAA_21"/>
    <property type="match status" value="1"/>
</dbReference>
<organism evidence="2 3">
    <name type="scientific">Alteracholeplasma palmae (strain ATCC 49389 / J233)</name>
    <name type="common">Acholeplasma palmae</name>
    <dbReference type="NCBI Taxonomy" id="1318466"/>
    <lineage>
        <taxon>Bacteria</taxon>
        <taxon>Bacillati</taxon>
        <taxon>Mycoplasmatota</taxon>
        <taxon>Mollicutes</taxon>
        <taxon>Acholeplasmatales</taxon>
        <taxon>Acholeplasmataceae</taxon>
        <taxon>Acholeplasma</taxon>
    </lineage>
</organism>
<gene>
    <name evidence="2" type="ORF">BN85405500</name>
</gene>
<dbReference type="PANTHER" id="PTHR40396:SF1">
    <property type="entry name" value="ATPASE AAA-TYPE CORE DOMAIN-CONTAINING PROTEIN"/>
    <property type="match status" value="1"/>
</dbReference>
<dbReference type="GO" id="GO:0016887">
    <property type="term" value="F:ATP hydrolysis activity"/>
    <property type="evidence" value="ECO:0007669"/>
    <property type="project" value="InterPro"/>
</dbReference>
<dbReference type="Proteomes" id="UP000032740">
    <property type="component" value="Chromosome"/>
</dbReference>
<dbReference type="InterPro" id="IPR003959">
    <property type="entry name" value="ATPase_AAA_core"/>
</dbReference>
<reference evidence="2 3" key="1">
    <citation type="journal article" date="2013" name="J. Mol. Microbiol. Biotechnol.">
        <title>Analysis of the Complete Genomes of Acholeplasma brassicae , A. palmae and A. laidlawii and Their Comparison to the Obligate Parasites from ' Candidatus Phytoplasma'.</title>
        <authorList>
            <person name="Kube M."/>
            <person name="Siewert C."/>
            <person name="Migdoll A.M."/>
            <person name="Duduk B."/>
            <person name="Holz S."/>
            <person name="Rabus R."/>
            <person name="Seemuller E."/>
            <person name="Mitrovic J."/>
            <person name="Muller I."/>
            <person name="Buttner C."/>
            <person name="Reinhardt R."/>
        </authorList>
    </citation>
    <scope>NUCLEOTIDE SEQUENCE [LARGE SCALE GENOMIC DNA]</scope>
    <source>
        <strain evidence="2 3">J233</strain>
    </source>
</reference>
<protein>
    <recommendedName>
        <fullName evidence="1">ATPase AAA-type core domain-containing protein</fullName>
    </recommendedName>
</protein>
<sequence length="418" mass="51064">MIAKITFENLLSIKNKQTIDYLSSKEKKHLNHIENYHTTRLLKNKIIIGKNDTGKTNFIKIMFYLKKIYEDGLNVLPKDFYYGQQKKELSLIEIEFFIHQRQYQYGISFNIDSKEIGEEYLYEFKQERKNKKFHFNRKEVNSDVFSKDLNADAKDRLQAYLYDLKYDRKNLLINKMKDKYIEDYKELYFFNDVIEFFENITVYLKQDPYLFGHFSYHQQHKIILQLKELDIPIQQMKYEETQLDTIRVQLGRHQYDKWLEYVTTLKYKHEKKDEFVFLMYDNLYRIIFVDQDNFKVYLTKINKENKQYDFNELSSGYRQILMYLMFFTSSSRIYLFIDDFGLNGHPTLIKKLLEKNLSKITQLTITTHNLLLLDNELLRKDELMLITKTELESKYESFETFNIRSDKNLFKWYLEEKI</sequence>
<accession>U4KKI3</accession>
<dbReference type="InterPro" id="IPR027417">
    <property type="entry name" value="P-loop_NTPase"/>
</dbReference>
<dbReference type="PANTHER" id="PTHR40396">
    <property type="entry name" value="ATPASE-LIKE PROTEIN"/>
    <property type="match status" value="1"/>
</dbReference>
<evidence type="ECO:0000313" key="2">
    <source>
        <dbReference type="EMBL" id="CCV64127.1"/>
    </source>
</evidence>
<keyword evidence="3" id="KW-1185">Reference proteome</keyword>
<feature type="domain" description="ATPase AAA-type core" evidence="1">
    <location>
        <begin position="46"/>
        <end position="374"/>
    </location>
</feature>
<dbReference type="KEGG" id="apal:BN85405500"/>
<dbReference type="Gene3D" id="3.40.50.300">
    <property type="entry name" value="P-loop containing nucleotide triphosphate hydrolases"/>
    <property type="match status" value="1"/>
</dbReference>
<dbReference type="SUPFAM" id="SSF52540">
    <property type="entry name" value="P-loop containing nucleoside triphosphate hydrolases"/>
    <property type="match status" value="1"/>
</dbReference>
<name>U4KKI3_ALTPJ</name>
<evidence type="ECO:0000313" key="3">
    <source>
        <dbReference type="Proteomes" id="UP000032740"/>
    </source>
</evidence>
<dbReference type="RefSeq" id="WP_026657683.1">
    <property type="nucleotide sequence ID" value="NC_022538.1"/>
</dbReference>
<dbReference type="GO" id="GO:0005524">
    <property type="term" value="F:ATP binding"/>
    <property type="evidence" value="ECO:0007669"/>
    <property type="project" value="InterPro"/>
</dbReference>
<dbReference type="STRING" id="1318466.BN85405500"/>
<dbReference type="AlphaFoldDB" id="U4KKI3"/>
<dbReference type="HOGENOM" id="CLU_656610_0_0_14"/>
<dbReference type="EMBL" id="FO681347">
    <property type="protein sequence ID" value="CCV64127.1"/>
    <property type="molecule type" value="Genomic_DNA"/>
</dbReference>
<proteinExistence type="predicted"/>
<evidence type="ECO:0000259" key="1">
    <source>
        <dbReference type="Pfam" id="PF13304"/>
    </source>
</evidence>
<dbReference type="OrthoDB" id="9809324at2"/>